<evidence type="ECO:0000313" key="1">
    <source>
        <dbReference type="EMBL" id="MFC4859383.1"/>
    </source>
</evidence>
<dbReference type="RefSeq" id="WP_378062406.1">
    <property type="nucleotide sequence ID" value="NZ_JBHSIS010000031.1"/>
</dbReference>
<comment type="caution">
    <text evidence="1">The sequence shown here is derived from an EMBL/GenBank/DDBJ whole genome shotgun (WGS) entry which is preliminary data.</text>
</comment>
<proteinExistence type="predicted"/>
<keyword evidence="2" id="KW-1185">Reference proteome</keyword>
<reference evidence="2" key="1">
    <citation type="journal article" date="2019" name="Int. J. Syst. Evol. Microbiol.">
        <title>The Global Catalogue of Microorganisms (GCM) 10K type strain sequencing project: providing services to taxonomists for standard genome sequencing and annotation.</title>
        <authorList>
            <consortium name="The Broad Institute Genomics Platform"/>
            <consortium name="The Broad Institute Genome Sequencing Center for Infectious Disease"/>
            <person name="Wu L."/>
            <person name="Ma J."/>
        </authorList>
    </citation>
    <scope>NUCLEOTIDE SEQUENCE [LARGE SCALE GENOMIC DNA]</scope>
    <source>
        <strain evidence="2">ZS-22-S1</strain>
    </source>
</reference>
<dbReference type="Proteomes" id="UP001595859">
    <property type="component" value="Unassembled WGS sequence"/>
</dbReference>
<evidence type="ECO:0000313" key="2">
    <source>
        <dbReference type="Proteomes" id="UP001595859"/>
    </source>
</evidence>
<evidence type="ECO:0008006" key="3">
    <source>
        <dbReference type="Google" id="ProtNLM"/>
    </source>
</evidence>
<sequence>MTTTSEPNDPLYMVDEALVDGWLADQHRDMGANLLAALELDVGLREIQLAGQYRDMGADLANGLKLAAGLAAILPPHKRHLALPSQFDDFTGLLSWLSAAPMVRLTHRHHLRLLALNTEILHLTTIRKIDHAVDRAADLHFLRDRTRQRGLIHGRRDLDRAVHHVLELVHALERTRADTDDLVKCLDRVLDHVLDDDFLRVLNLERKLGRAQDRVGVHDLGLVRDQARDLDRALDLADDIGAVESLVRLTSNRALDRLDVFTAGPVRELVLIPDEVKAVARNLADVQDEAHELAQLVCARSVQLEVENLLREINERTPMNASWLDSRTISPQQTNQLKQLAADFIGVDLREASLSGLDLMGVRWSRTTQWPQADVGWIVAASEPVGNGIYVVRESSAAGGAMVVPDPVSV</sequence>
<protein>
    <recommendedName>
        <fullName evidence="3">DUF222 domain-containing protein</fullName>
    </recommendedName>
</protein>
<gene>
    <name evidence="1" type="ORF">ACFPCV_38310</name>
</gene>
<organism evidence="1 2">
    <name type="scientific">Actinophytocola glycyrrhizae</name>
    <dbReference type="NCBI Taxonomy" id="2044873"/>
    <lineage>
        <taxon>Bacteria</taxon>
        <taxon>Bacillati</taxon>
        <taxon>Actinomycetota</taxon>
        <taxon>Actinomycetes</taxon>
        <taxon>Pseudonocardiales</taxon>
        <taxon>Pseudonocardiaceae</taxon>
    </lineage>
</organism>
<name>A0ABV9SG40_9PSEU</name>
<accession>A0ABV9SG40</accession>
<dbReference type="EMBL" id="JBHSIS010000031">
    <property type="protein sequence ID" value="MFC4859383.1"/>
    <property type="molecule type" value="Genomic_DNA"/>
</dbReference>